<evidence type="ECO:0000313" key="1">
    <source>
        <dbReference type="EMBL" id="BAE46317.1"/>
    </source>
</evidence>
<dbReference type="KEGG" id="rer:RER_pREC1-00760"/>
<reference evidence="2" key="1">
    <citation type="submission" date="2005-03" db="EMBL/GenBank/DDBJ databases">
        <title>Comparison of the complete genome sequences of Rhodococcus erythropolis PR4 and Rhodococcus opacus B4.</title>
        <authorList>
            <person name="Takarada H."/>
            <person name="Sekine M."/>
            <person name="Hosoyama A."/>
            <person name="Yamada R."/>
            <person name="Fujisawa T."/>
            <person name="Omata S."/>
            <person name="Shimizu A."/>
            <person name="Tsukatani N."/>
            <person name="Tanikawa S."/>
            <person name="Fujita N."/>
            <person name="Harayama S."/>
        </authorList>
    </citation>
    <scope>NUCLEOTIDE SEQUENCE [LARGE SCALE GENOMIC DNA]</scope>
    <source>
        <strain evidence="2">PR4 / NBRC 100887</strain>
        <plasmid evidence="2">pREC1</plasmid>
    </source>
</reference>
<dbReference type="Proteomes" id="UP000002204">
    <property type="component" value="Plasmid pREC1"/>
</dbReference>
<dbReference type="eggNOG" id="ENOG5031X31">
    <property type="taxonomic scope" value="Bacteria"/>
</dbReference>
<sequence length="283" mass="31142">MKKTMTMPETETARAWVLDRTRYPQRSARTTAVLDWSAVSPSTQSAVAALSTTIVDPNELLAPPSWWRPSWWRALTGKPRGYAQLTTEQREELRQAYSALHWPLLEVGTETRLVVIAENLVARIISDPAWAHPLLDGHRSVLGFTIELHMIAAAAHELLRLRSTTPTLPADDGTDQLAKARAEWDRRHVVAAHVEDALVDRVAALRAYEQALTPIGVALNNLQSVTELAAGAADVDRIFGQIIGSDYAAGHTNAMRKDIDDVRAGLDAQVAYLDSLIGPHRNA</sequence>
<geneLocation type="plasmid" evidence="1 2">
    <name>pREC1</name>
</geneLocation>
<proteinExistence type="predicted"/>
<dbReference type="EMBL" id="AP008932">
    <property type="protein sequence ID" value="BAE46317.1"/>
    <property type="molecule type" value="Genomic_DNA"/>
</dbReference>
<organism evidence="1 2">
    <name type="scientific">Rhodococcus erythropolis (strain PR4 / NBRC 100887)</name>
    <dbReference type="NCBI Taxonomy" id="234621"/>
    <lineage>
        <taxon>Bacteria</taxon>
        <taxon>Bacillati</taxon>
        <taxon>Actinomycetota</taxon>
        <taxon>Actinomycetes</taxon>
        <taxon>Mycobacteriales</taxon>
        <taxon>Nocardiaceae</taxon>
        <taxon>Rhodococcus</taxon>
        <taxon>Rhodococcus erythropolis group</taxon>
    </lineage>
</organism>
<name>Q3L8Z6_RHOE4</name>
<gene>
    <name evidence="1" type="ordered locus">RER_pREC1-00760</name>
</gene>
<keyword evidence="1" id="KW-0614">Plasmid</keyword>
<reference evidence="1 2" key="2">
    <citation type="journal article" date="2006" name="Environ. Microbiol.">
        <title>Sequence analysis of three plasmids harboured in Rhodococcus erythropolis strain PR4.</title>
        <authorList>
            <person name="Sekine M."/>
            <person name="Tanikawa S."/>
            <person name="Omata S."/>
            <person name="Saito M."/>
            <person name="Fujisawa T."/>
            <person name="Tsukatani N."/>
            <person name="Tajima T."/>
            <person name="Sekigawa T."/>
            <person name="Kosugi H."/>
            <person name="Matsuo Y."/>
            <person name="Nishiko R."/>
            <person name="Imamura K."/>
            <person name="Ito M."/>
            <person name="Narita H."/>
            <person name="Tago S."/>
            <person name="Fujita N."/>
            <person name="Harayama S."/>
        </authorList>
    </citation>
    <scope>NUCLEOTIDE SEQUENCE [LARGE SCALE GENOMIC DNA]</scope>
    <source>
        <strain evidence="2">PR4 / NBRC 100887</strain>
        <plasmid evidence="1 2">pREC1</plasmid>
    </source>
</reference>
<dbReference type="AlphaFoldDB" id="Q3L8Z6"/>
<protein>
    <submittedName>
        <fullName evidence="1">Uncharacterized protein</fullName>
    </submittedName>
</protein>
<dbReference type="HOGENOM" id="CLU_983098_0_0_11"/>
<evidence type="ECO:0000313" key="2">
    <source>
        <dbReference type="Proteomes" id="UP000002204"/>
    </source>
</evidence>
<accession>Q3L8Z6</accession>